<evidence type="ECO:0000313" key="2">
    <source>
        <dbReference type="EMBL" id="OGY88235.1"/>
    </source>
</evidence>
<comment type="caution">
    <text evidence="2">The sequence shown here is derived from an EMBL/GenBank/DDBJ whole genome shotgun (WGS) entry which is preliminary data.</text>
</comment>
<proteinExistence type="predicted"/>
<name>A0A1G2BGP9_9BACT</name>
<sequence length="689" mass="77389">MTSTFARNIILLFFIVVLVMPQTVLAVHATNNDYQGDGTPKVANFYFKWEIESDAIAKELAQRDLLILDITNESTSRERMKMIKEINPNIIILAYISSMDIRPDAADMQEGFPRTYLGKEIQENPGWILKKPDGNGAHWWEDYTLLNVTNNASQDSDGQRWNDYFPAFVRDAVIADPIWDGVFYDNLWEGVSFIGPVDLNNDGVDDDDDWANRQWRQGLKKILKQTRKYAKQLKRPHFIITGNSGTGYYNYLNGVGFEHFPSTSYGKWVWTMRNYDFILSHARPEQLAITNTNVKNTGNKTNYRKFRYGLMSTLLNDGYYSFDNGDQSHTEIWNYDEYNSVLGQAISGSYNLLKPQDSTTRRRGLWRRDYAQAIVLVNSTKKKKIIDLRTGFEKIKGTQDPKVNSGNVIGHITIPKRDGIILLRRLTEITDATFINGAYAKIFDSSGKELRKSFFSSDGRFTGGVQVHRLSSLNRTVVADQTRVRVYDQKNNEIANFAPYGNNFTDGVNIAVGPLYGGKKNYIVTGRQSGTPLVRIYDLKGNLRNFGCFPFAKNSSTGVNVAIGDLNGDKRSEIIVAPGHGGGPRVLILNNYCETISPGFFAFPQEWRLGLNITAGDVNGDGKDEIIAALGPGGFSQVRIFNKKGKLLSPGFLAYGPSDRSGVLLSTVDINQDGQDDIVTSSFSIFNPF</sequence>
<gene>
    <name evidence="2" type="ORF">A2319_03530</name>
</gene>
<dbReference type="Proteomes" id="UP000176420">
    <property type="component" value="Unassembled WGS sequence"/>
</dbReference>
<dbReference type="SUPFAM" id="SSF69318">
    <property type="entry name" value="Integrin alpha N-terminal domain"/>
    <property type="match status" value="1"/>
</dbReference>
<dbReference type="EMBL" id="MHKI01000003">
    <property type="protein sequence ID" value="OGY88235.1"/>
    <property type="molecule type" value="Genomic_DNA"/>
</dbReference>
<evidence type="ECO:0000313" key="3">
    <source>
        <dbReference type="Proteomes" id="UP000176420"/>
    </source>
</evidence>
<dbReference type="Gene3D" id="2.130.10.130">
    <property type="entry name" value="Integrin alpha, N-terminal"/>
    <property type="match status" value="1"/>
</dbReference>
<dbReference type="Pfam" id="PF14885">
    <property type="entry name" value="GHL15"/>
    <property type="match status" value="1"/>
</dbReference>
<evidence type="ECO:0000256" key="1">
    <source>
        <dbReference type="ARBA" id="ARBA00022729"/>
    </source>
</evidence>
<accession>A0A1G2BGP9</accession>
<keyword evidence="1" id="KW-0732">Signal</keyword>
<dbReference type="InterPro" id="IPR028994">
    <property type="entry name" value="Integrin_alpha_N"/>
</dbReference>
<organism evidence="2 3">
    <name type="scientific">Candidatus Kerfeldbacteria bacterium RIFOXYB2_FULL_38_14</name>
    <dbReference type="NCBI Taxonomy" id="1798547"/>
    <lineage>
        <taxon>Bacteria</taxon>
        <taxon>Candidatus Kerfeldiibacteriota</taxon>
    </lineage>
</organism>
<dbReference type="InterPro" id="IPR029455">
    <property type="entry name" value="GHL15"/>
</dbReference>
<dbReference type="AlphaFoldDB" id="A0A1G2BGP9"/>
<protein>
    <submittedName>
        <fullName evidence="2">Uncharacterized protein</fullName>
    </submittedName>
</protein>
<dbReference type="Pfam" id="PF13517">
    <property type="entry name" value="FG-GAP_3"/>
    <property type="match status" value="1"/>
</dbReference>
<reference evidence="2 3" key="1">
    <citation type="journal article" date="2016" name="Nat. Commun.">
        <title>Thousands of microbial genomes shed light on interconnected biogeochemical processes in an aquifer system.</title>
        <authorList>
            <person name="Anantharaman K."/>
            <person name="Brown C.T."/>
            <person name="Hug L.A."/>
            <person name="Sharon I."/>
            <person name="Castelle C.J."/>
            <person name="Probst A.J."/>
            <person name="Thomas B.C."/>
            <person name="Singh A."/>
            <person name="Wilkins M.J."/>
            <person name="Karaoz U."/>
            <person name="Brodie E.L."/>
            <person name="Williams K.H."/>
            <person name="Hubbard S.S."/>
            <person name="Banfield J.F."/>
        </authorList>
    </citation>
    <scope>NUCLEOTIDE SEQUENCE [LARGE SCALE GENOMIC DNA]</scope>
</reference>
<dbReference type="InterPro" id="IPR013517">
    <property type="entry name" value="FG-GAP"/>
</dbReference>